<evidence type="ECO:0000313" key="2">
    <source>
        <dbReference type="EMBL" id="AMT98239.1"/>
    </source>
</evidence>
<feature type="transmembrane region" description="Helical" evidence="1">
    <location>
        <begin position="7"/>
        <end position="28"/>
    </location>
</feature>
<feature type="transmembrane region" description="Helical" evidence="1">
    <location>
        <begin position="50"/>
        <end position="72"/>
    </location>
</feature>
<keyword evidence="1" id="KW-0472">Membrane</keyword>
<sequence length="309" mass="36440">MVRLNTILKYVLMILSAFLLLILPFIIFNEAYFNWSFDIDTNLASKFGDFFGGFIGTLFSILSVLLLIYTITSQYIETFKNKTKDHFFKMLDYHTENVRSIKVRSIETAKPDIVEEGRRAFVVYKIQFKKLLLAINNISETLDLNLNSREKIDVAYICFFYGQSETWIEFIEGKLSVHRSGSLIATEMLKRVKENESLKLGRTNQTELSSYFRNMYNAIKLVDNDKYLSQEEKFDLIKIYRAQLSNPELYILFFNLVSRFGTKWHKSNYITKYEILTNLPHDYCDGYNPKDFFDISYEEDEIGLWVENT</sequence>
<dbReference type="EMBL" id="CP014945">
    <property type="protein sequence ID" value="AMT98239.1"/>
    <property type="molecule type" value="Genomic_DNA"/>
</dbReference>
<keyword evidence="1" id="KW-1133">Transmembrane helix</keyword>
<evidence type="ECO:0000256" key="1">
    <source>
        <dbReference type="SAM" id="Phobius"/>
    </source>
</evidence>
<evidence type="ECO:0000313" key="3">
    <source>
        <dbReference type="Proteomes" id="UP000076104"/>
    </source>
</evidence>
<dbReference type="Pfam" id="PF16872">
    <property type="entry name" value="putAbiC"/>
    <property type="match status" value="1"/>
</dbReference>
<keyword evidence="3" id="KW-1185">Reference proteome</keyword>
<name>A0ABM6A1D1_9GAMM</name>
<gene>
    <name evidence="2" type="ORF">A3K91_2669</name>
</gene>
<accession>A0ABM6A1D1</accession>
<dbReference type="Proteomes" id="UP000076104">
    <property type="component" value="Chromosome"/>
</dbReference>
<organism evidence="2 3">
    <name type="scientific">Psychrobacter alimentarius</name>
    <dbReference type="NCBI Taxonomy" id="261164"/>
    <lineage>
        <taxon>Bacteria</taxon>
        <taxon>Pseudomonadati</taxon>
        <taxon>Pseudomonadota</taxon>
        <taxon>Gammaproteobacteria</taxon>
        <taxon>Moraxellales</taxon>
        <taxon>Moraxellaceae</taxon>
        <taxon>Psychrobacter</taxon>
    </lineage>
</organism>
<reference evidence="2 3" key="1">
    <citation type="submission" date="2016-03" db="EMBL/GenBank/DDBJ databases">
        <title>Genome sequencing of Psychrobacter alimentarius PAMC 27889.</title>
        <authorList>
            <person name="Lee J."/>
            <person name="Kim O.-S."/>
        </authorList>
    </citation>
    <scope>NUCLEOTIDE SEQUENCE [LARGE SCALE GENOMIC DNA]</scope>
    <source>
        <strain evidence="2 3">PAMC 27889</strain>
    </source>
</reference>
<evidence type="ECO:0008006" key="4">
    <source>
        <dbReference type="Google" id="ProtNLM"/>
    </source>
</evidence>
<dbReference type="InterPro" id="IPR031709">
    <property type="entry name" value="PutAbiC"/>
</dbReference>
<protein>
    <recommendedName>
        <fullName evidence="4">Phage abortive infection protein</fullName>
    </recommendedName>
</protein>
<proteinExistence type="predicted"/>
<keyword evidence="1" id="KW-0812">Transmembrane</keyword>